<gene>
    <name evidence="3" type="ORF">GBAR_LOCUS14933</name>
</gene>
<accession>A0AA35WTG0</accession>
<evidence type="ECO:0000313" key="4">
    <source>
        <dbReference type="Proteomes" id="UP001174909"/>
    </source>
</evidence>
<proteinExistence type="predicted"/>
<name>A0AA35WTG0_GEOBA</name>
<reference evidence="3" key="1">
    <citation type="submission" date="2023-03" db="EMBL/GenBank/DDBJ databases">
        <authorList>
            <person name="Steffen K."/>
            <person name="Cardenas P."/>
        </authorList>
    </citation>
    <scope>NUCLEOTIDE SEQUENCE</scope>
</reference>
<protein>
    <submittedName>
        <fullName evidence="3">Uncharacterized protein</fullName>
    </submittedName>
</protein>
<sequence length="266" mass="28650">MYFQLRLTSVLPCSEVIATLTEQKLEDVETKIIQILLKAGCTECSSDTLDEQSFSCFEESPSFLTYRARLEGTSETDSSSLISLIEAWVRGGGASVIVAGVLMTINANCSVAITSPSESECSYTPPPSTHAVCSSSNNTPSVVAGVVVVIVVILIAVTTIISTTIVWKIRQRGGVTGVPTKINEQPYNRGGSSSNRAYEMKAPQQEYEPMESDTGKVPTTNKESHEGTLPETTTEDESYEVTLPPIRSSSHGAAEDVYYETISAEN</sequence>
<dbReference type="Proteomes" id="UP001174909">
    <property type="component" value="Unassembled WGS sequence"/>
</dbReference>
<evidence type="ECO:0000256" key="2">
    <source>
        <dbReference type="SAM" id="Phobius"/>
    </source>
</evidence>
<dbReference type="AlphaFoldDB" id="A0AA35WTG0"/>
<keyword evidence="2" id="KW-1133">Transmembrane helix</keyword>
<dbReference type="EMBL" id="CASHTH010002190">
    <property type="protein sequence ID" value="CAI8025902.1"/>
    <property type="molecule type" value="Genomic_DNA"/>
</dbReference>
<evidence type="ECO:0000313" key="3">
    <source>
        <dbReference type="EMBL" id="CAI8025902.1"/>
    </source>
</evidence>
<keyword evidence="4" id="KW-1185">Reference proteome</keyword>
<feature type="region of interest" description="Disordered" evidence="1">
    <location>
        <begin position="203"/>
        <end position="266"/>
    </location>
</feature>
<comment type="caution">
    <text evidence="3">The sequence shown here is derived from an EMBL/GenBank/DDBJ whole genome shotgun (WGS) entry which is preliminary data.</text>
</comment>
<feature type="transmembrane region" description="Helical" evidence="2">
    <location>
        <begin position="142"/>
        <end position="167"/>
    </location>
</feature>
<organism evidence="3 4">
    <name type="scientific">Geodia barretti</name>
    <name type="common">Barrett's horny sponge</name>
    <dbReference type="NCBI Taxonomy" id="519541"/>
    <lineage>
        <taxon>Eukaryota</taxon>
        <taxon>Metazoa</taxon>
        <taxon>Porifera</taxon>
        <taxon>Demospongiae</taxon>
        <taxon>Heteroscleromorpha</taxon>
        <taxon>Tetractinellida</taxon>
        <taxon>Astrophorina</taxon>
        <taxon>Geodiidae</taxon>
        <taxon>Geodia</taxon>
    </lineage>
</organism>
<keyword evidence="2" id="KW-0472">Membrane</keyword>
<evidence type="ECO:0000256" key="1">
    <source>
        <dbReference type="SAM" id="MobiDB-lite"/>
    </source>
</evidence>
<keyword evidence="2" id="KW-0812">Transmembrane</keyword>